<dbReference type="EMBL" id="PVTY01000005">
    <property type="protein sequence ID" value="PRZ17519.1"/>
    <property type="molecule type" value="Genomic_DNA"/>
</dbReference>
<dbReference type="SUPFAM" id="SSF103481">
    <property type="entry name" value="Multidrug resistance efflux transporter EmrE"/>
    <property type="match status" value="2"/>
</dbReference>
<keyword evidence="5" id="KW-1185">Reference proteome</keyword>
<feature type="transmembrane region" description="Helical" evidence="2">
    <location>
        <begin position="133"/>
        <end position="155"/>
    </location>
</feature>
<feature type="domain" description="EamA" evidence="3">
    <location>
        <begin position="218"/>
        <end position="349"/>
    </location>
</feature>
<dbReference type="Pfam" id="PF00892">
    <property type="entry name" value="EamA"/>
    <property type="match status" value="2"/>
</dbReference>
<evidence type="ECO:0000259" key="3">
    <source>
        <dbReference type="Pfam" id="PF00892"/>
    </source>
</evidence>
<accession>A0A2T0YQN4</accession>
<gene>
    <name evidence="4" type="ORF">BCL67_10565</name>
</gene>
<feature type="transmembrane region" description="Helical" evidence="2">
    <location>
        <begin position="334"/>
        <end position="352"/>
    </location>
</feature>
<dbReference type="InterPro" id="IPR052756">
    <property type="entry name" value="Alkyne_AA_exporter"/>
</dbReference>
<feature type="transmembrane region" description="Helical" evidence="2">
    <location>
        <begin position="309"/>
        <end position="328"/>
    </location>
</feature>
<evidence type="ECO:0000256" key="1">
    <source>
        <dbReference type="ARBA" id="ARBA00007362"/>
    </source>
</evidence>
<keyword evidence="2" id="KW-0472">Membrane</keyword>
<dbReference type="PANTHER" id="PTHR12715">
    <property type="entry name" value="TRANSPORTER, DRUG/METABOLITE EXPORTER FAMILY"/>
    <property type="match status" value="1"/>
</dbReference>
<feature type="transmembrane region" description="Helical" evidence="2">
    <location>
        <begin position="161"/>
        <end position="183"/>
    </location>
</feature>
<evidence type="ECO:0000313" key="4">
    <source>
        <dbReference type="EMBL" id="PRZ17519.1"/>
    </source>
</evidence>
<comment type="caution">
    <text evidence="4">The sequence shown here is derived from an EMBL/GenBank/DDBJ whole genome shotgun (WGS) entry which is preliminary data.</text>
</comment>
<feature type="transmembrane region" description="Helical" evidence="2">
    <location>
        <begin position="247"/>
        <end position="265"/>
    </location>
</feature>
<reference evidence="4 5" key="1">
    <citation type="submission" date="2018-03" db="EMBL/GenBank/DDBJ databases">
        <title>Comparative analysis of microorganisms from saline springs in Andes Mountain Range, Colombia.</title>
        <authorList>
            <person name="Rubin E."/>
        </authorList>
    </citation>
    <scope>NUCLEOTIDE SEQUENCE [LARGE SCALE GENOMIC DNA]</scope>
    <source>
        <strain evidence="4 5">CG 35</strain>
    </source>
</reference>
<dbReference type="Proteomes" id="UP000238217">
    <property type="component" value="Unassembled WGS sequence"/>
</dbReference>
<feature type="transmembrane region" description="Helical" evidence="2">
    <location>
        <begin position="277"/>
        <end position="297"/>
    </location>
</feature>
<dbReference type="GO" id="GO:0016020">
    <property type="term" value="C:membrane"/>
    <property type="evidence" value="ECO:0007669"/>
    <property type="project" value="InterPro"/>
</dbReference>
<evidence type="ECO:0000256" key="2">
    <source>
        <dbReference type="SAM" id="Phobius"/>
    </source>
</evidence>
<dbReference type="AlphaFoldDB" id="A0A2T0YQN4"/>
<organism evidence="4 5">
    <name type="scientific">Nesterenkonia sandarakina</name>
    <dbReference type="NCBI Taxonomy" id="272918"/>
    <lineage>
        <taxon>Bacteria</taxon>
        <taxon>Bacillati</taxon>
        <taxon>Actinomycetota</taxon>
        <taxon>Actinomycetes</taxon>
        <taxon>Micrococcales</taxon>
        <taxon>Micrococcaceae</taxon>
        <taxon>Nesterenkonia</taxon>
    </lineage>
</organism>
<dbReference type="InterPro" id="IPR000620">
    <property type="entry name" value="EamA_dom"/>
</dbReference>
<keyword evidence="2" id="KW-1133">Transmembrane helix</keyword>
<proteinExistence type="inferred from homology"/>
<feature type="transmembrane region" description="Helical" evidence="2">
    <location>
        <begin position="102"/>
        <end position="121"/>
    </location>
</feature>
<dbReference type="InterPro" id="IPR037185">
    <property type="entry name" value="EmrE-like"/>
</dbReference>
<feature type="domain" description="EamA" evidence="3">
    <location>
        <begin position="73"/>
        <end position="206"/>
    </location>
</feature>
<feature type="transmembrane region" description="Helical" evidence="2">
    <location>
        <begin position="190"/>
        <end position="208"/>
    </location>
</feature>
<comment type="similarity">
    <text evidence="1">Belongs to the EamA transporter family.</text>
</comment>
<keyword evidence="2" id="KW-0812">Transmembrane</keyword>
<feature type="transmembrane region" description="Helical" evidence="2">
    <location>
        <begin position="214"/>
        <end position="235"/>
    </location>
</feature>
<dbReference type="PANTHER" id="PTHR12715:SF4">
    <property type="entry name" value="EAMA DOMAIN-CONTAINING PROTEIN"/>
    <property type="match status" value="1"/>
</dbReference>
<name>A0A2T0YQN4_9MICC</name>
<sequence length="365" mass="38294">MCTAQHGLRLSMVARARPFGKAGGWRLEAPRLKTSALPRYSHAVTQNDGITQDHGVSPDVTQHAPRARTALPVAAIIATVLMWASSFVLIRWSAGELSPGPLALLRLLAGAVTLSALLLRVRRGKLQLPTRSALVLTALYGVLWFALYTVVFNLAGHYIDAGTIAMVVNLAPLLVGVGAVVFFKESFSTRLFVGMVVSLCGIGLITVAGSSGQLALAGLGIALVAAFLYAGGMLIQKLALRHTDPLTATWLACAAGTIALLPFLSATFQELQTTSTAVIIGAVYMGIGPTALGFWFWGYAMNHFPTGKVAASTLAVPAVVVVMSWLTLGEIPPLLGIIGGVVTLTGVAIAQLRRPARSARPVQQA</sequence>
<protein>
    <submittedName>
        <fullName evidence="4">Drug/metabolite transporter (DMT)-like permease</fullName>
    </submittedName>
</protein>
<feature type="transmembrane region" description="Helical" evidence="2">
    <location>
        <begin position="70"/>
        <end position="90"/>
    </location>
</feature>
<evidence type="ECO:0000313" key="5">
    <source>
        <dbReference type="Proteomes" id="UP000238217"/>
    </source>
</evidence>